<keyword evidence="3" id="KW-1185">Reference proteome</keyword>
<name>A0A2P8E1Z7_9BACT</name>
<keyword evidence="1" id="KW-0472">Membrane</keyword>
<feature type="transmembrane region" description="Helical" evidence="1">
    <location>
        <begin position="115"/>
        <end position="134"/>
    </location>
</feature>
<gene>
    <name evidence="2" type="ORF">CLV48_107155</name>
</gene>
<dbReference type="Proteomes" id="UP000240708">
    <property type="component" value="Unassembled WGS sequence"/>
</dbReference>
<dbReference type="Gene3D" id="3.30.530.20">
    <property type="match status" value="1"/>
</dbReference>
<keyword evidence="1" id="KW-1133">Transmembrane helix</keyword>
<keyword evidence="1" id="KW-0812">Transmembrane</keyword>
<proteinExistence type="predicted"/>
<organism evidence="2 3">
    <name type="scientific">Cecembia rubra</name>
    <dbReference type="NCBI Taxonomy" id="1485585"/>
    <lineage>
        <taxon>Bacteria</taxon>
        <taxon>Pseudomonadati</taxon>
        <taxon>Bacteroidota</taxon>
        <taxon>Cytophagia</taxon>
        <taxon>Cytophagales</taxon>
        <taxon>Cyclobacteriaceae</taxon>
        <taxon>Cecembia</taxon>
    </lineage>
</organism>
<evidence type="ECO:0000313" key="2">
    <source>
        <dbReference type="EMBL" id="PSL03437.1"/>
    </source>
</evidence>
<dbReference type="AlphaFoldDB" id="A0A2P8E1Z7"/>
<reference evidence="2 3" key="1">
    <citation type="submission" date="2018-03" db="EMBL/GenBank/DDBJ databases">
        <title>Genomic Encyclopedia of Archaeal and Bacterial Type Strains, Phase II (KMG-II): from individual species to whole genera.</title>
        <authorList>
            <person name="Goeker M."/>
        </authorList>
    </citation>
    <scope>NUCLEOTIDE SEQUENCE [LARGE SCALE GENOMIC DNA]</scope>
    <source>
        <strain evidence="2 3">DSM 28057</strain>
    </source>
</reference>
<dbReference type="OrthoDB" id="838246at2"/>
<dbReference type="InterPro" id="IPR023393">
    <property type="entry name" value="START-like_dom_sf"/>
</dbReference>
<evidence type="ECO:0000256" key="1">
    <source>
        <dbReference type="SAM" id="Phobius"/>
    </source>
</evidence>
<sequence>MKINISTQVQQDYLSVKEGFNENLFLKLSPPFPPVKLLRFDGSSKGDLVILELNFLFTRQKWVSEITAEQTNGNEFYFVDEGIELPFFLKKWKHKHRIIRKGKQSLIRDEIEYEGHFGITTLLLYPVLYLQFLYRKPIYKKIFRIK</sequence>
<dbReference type="EMBL" id="PYGF01000007">
    <property type="protein sequence ID" value="PSL03437.1"/>
    <property type="molecule type" value="Genomic_DNA"/>
</dbReference>
<comment type="caution">
    <text evidence="2">The sequence shown here is derived from an EMBL/GenBank/DDBJ whole genome shotgun (WGS) entry which is preliminary data.</text>
</comment>
<dbReference type="RefSeq" id="WP_106567816.1">
    <property type="nucleotide sequence ID" value="NZ_JAUVYL010000027.1"/>
</dbReference>
<protein>
    <recommendedName>
        <fullName evidence="4">Ligand-binding SRPBCC domain-containing protein</fullName>
    </recommendedName>
</protein>
<evidence type="ECO:0008006" key="4">
    <source>
        <dbReference type="Google" id="ProtNLM"/>
    </source>
</evidence>
<accession>A0A2P8E1Z7</accession>
<evidence type="ECO:0000313" key="3">
    <source>
        <dbReference type="Proteomes" id="UP000240708"/>
    </source>
</evidence>